<dbReference type="Proteomes" id="UP000269945">
    <property type="component" value="Unassembled WGS sequence"/>
</dbReference>
<reference evidence="1 2" key="1">
    <citation type="submission" date="2018-10" db="EMBL/GenBank/DDBJ databases">
        <authorList>
            <person name="Ekblom R."/>
            <person name="Jareborg N."/>
        </authorList>
    </citation>
    <scope>NUCLEOTIDE SEQUENCE [LARGE SCALE GENOMIC DNA]</scope>
    <source>
        <tissue evidence="1">Muscle</tissue>
    </source>
</reference>
<evidence type="ECO:0000313" key="2">
    <source>
        <dbReference type="Proteomes" id="UP000269945"/>
    </source>
</evidence>
<gene>
    <name evidence="1" type="ORF">BN2614_LOCUS12</name>
</gene>
<sequence>MLKTRFSKPRTSPTGNTQEKILMTRRQMESTSARNELHFLRELMNISSTC</sequence>
<accession>A0A9X9PUV4</accession>
<dbReference type="AlphaFoldDB" id="A0A9X9PUV4"/>
<comment type="caution">
    <text evidence="1">The sequence shown here is derived from an EMBL/GenBank/DDBJ whole genome shotgun (WGS) entry which is preliminary data.</text>
</comment>
<keyword evidence="2" id="KW-1185">Reference proteome</keyword>
<proteinExistence type="predicted"/>
<name>A0A9X9PUV4_GULGU</name>
<organism evidence="1 2">
    <name type="scientific">Gulo gulo</name>
    <name type="common">Wolverine</name>
    <name type="synonym">Gluton</name>
    <dbReference type="NCBI Taxonomy" id="48420"/>
    <lineage>
        <taxon>Eukaryota</taxon>
        <taxon>Metazoa</taxon>
        <taxon>Chordata</taxon>
        <taxon>Craniata</taxon>
        <taxon>Vertebrata</taxon>
        <taxon>Euteleostomi</taxon>
        <taxon>Mammalia</taxon>
        <taxon>Eutheria</taxon>
        <taxon>Laurasiatheria</taxon>
        <taxon>Carnivora</taxon>
        <taxon>Caniformia</taxon>
        <taxon>Musteloidea</taxon>
        <taxon>Mustelidae</taxon>
        <taxon>Guloninae</taxon>
        <taxon>Gulo</taxon>
    </lineage>
</organism>
<evidence type="ECO:0000313" key="1">
    <source>
        <dbReference type="EMBL" id="VCW67138.1"/>
    </source>
</evidence>
<protein>
    <submittedName>
        <fullName evidence="1">Uncharacterized protein</fullName>
    </submittedName>
</protein>
<dbReference type="EMBL" id="CYRY02002447">
    <property type="protein sequence ID" value="VCW67138.1"/>
    <property type="molecule type" value="Genomic_DNA"/>
</dbReference>